<dbReference type="EMBL" id="DTCK01000041">
    <property type="protein sequence ID" value="HGQ36556.1"/>
    <property type="molecule type" value="Genomic_DNA"/>
</dbReference>
<evidence type="ECO:0000313" key="1">
    <source>
        <dbReference type="EMBL" id="HGQ36556.1"/>
    </source>
</evidence>
<reference evidence="2" key="1">
    <citation type="journal article" date="2020" name="mSystems">
        <title>Genome- and Community-Level Interaction Insights into Carbon Utilization and Element Cycling Functions of Hydrothermarchaeota in Hydrothermal Sediment.</title>
        <authorList>
            <person name="Zhou Z."/>
            <person name="Liu Y."/>
            <person name="Xu W."/>
            <person name="Pan J."/>
            <person name="Luo Z.H."/>
            <person name="Li M."/>
        </authorList>
    </citation>
    <scope>NUCLEOTIDE SEQUENCE [LARGE SCALE GENOMIC DNA]</scope>
    <source>
        <strain evidence="2">SpSt-637</strain>
        <strain evidence="1">SpSt-667</strain>
    </source>
</reference>
<gene>
    <name evidence="2" type="ORF">ENU08_08630</name>
    <name evidence="1" type="ORF">ENU41_07805</name>
</gene>
<dbReference type="AlphaFoldDB" id="A0A7C4NQ72"/>
<comment type="caution">
    <text evidence="2">The sequence shown here is derived from an EMBL/GenBank/DDBJ whole genome shotgun (WGS) entry which is preliminary data.</text>
</comment>
<dbReference type="EMBL" id="DTBD01000084">
    <property type="protein sequence ID" value="HGQ65291.1"/>
    <property type="molecule type" value="Genomic_DNA"/>
</dbReference>
<name>A0A7C4NQ72_9CREN</name>
<organism evidence="2">
    <name type="scientific">Ignisphaera aggregans</name>
    <dbReference type="NCBI Taxonomy" id="334771"/>
    <lineage>
        <taxon>Archaea</taxon>
        <taxon>Thermoproteota</taxon>
        <taxon>Thermoprotei</taxon>
        <taxon>Desulfurococcales</taxon>
        <taxon>Desulfurococcaceae</taxon>
        <taxon>Ignisphaera</taxon>
    </lineage>
</organism>
<protein>
    <submittedName>
        <fullName evidence="2">Uncharacterized protein</fullName>
    </submittedName>
</protein>
<sequence length="190" mass="21560">MPRRRMVPISEEIIDEAIRIGERIGIPYLVLIERILTSILKIMRYKSNVLDVISALDALDDIKRLGGVMMPMPIINQLLNSLGSIHFDQLCREYTRIGTWFGELSRIKRAITIDELKRAISLWLPTSSIDVTVEGNDYKVIVSFVGHGPEMVNVAKCLFEGLIRGYNLQASEIEVKDLFIVAQVRGFVED</sequence>
<proteinExistence type="predicted"/>
<accession>A0A7C4NQ72</accession>
<evidence type="ECO:0000313" key="2">
    <source>
        <dbReference type="EMBL" id="HGQ65291.1"/>
    </source>
</evidence>